<gene>
    <name evidence="2" type="ORF">ODE01S_04530</name>
</gene>
<keyword evidence="1" id="KW-0472">Membrane</keyword>
<sequence>MTPTKLKGLLVWAALLLSLYWSLVEPDPEGLALALGLLLGAGSLLYRTGVELVVPVALLALAVGVLEVQNGLLAPYLLGFLVGLFAPLGTARWLR</sequence>
<reference evidence="2 3" key="1">
    <citation type="submission" date="2019-07" db="EMBL/GenBank/DDBJ databases">
        <title>Whole genome shotgun sequence of Oceanithermus desulfurans NBRC 100063.</title>
        <authorList>
            <person name="Hosoyama A."/>
            <person name="Uohara A."/>
            <person name="Ohji S."/>
            <person name="Ichikawa N."/>
        </authorList>
    </citation>
    <scope>NUCLEOTIDE SEQUENCE [LARGE SCALE GENOMIC DNA]</scope>
    <source>
        <strain evidence="2 3">NBRC 100063</strain>
    </source>
</reference>
<evidence type="ECO:0000313" key="3">
    <source>
        <dbReference type="Proteomes" id="UP000321827"/>
    </source>
</evidence>
<evidence type="ECO:0000313" key="2">
    <source>
        <dbReference type="EMBL" id="GEM89019.1"/>
    </source>
</evidence>
<keyword evidence="1" id="KW-0812">Transmembrane</keyword>
<dbReference type="Proteomes" id="UP000321827">
    <property type="component" value="Unassembled WGS sequence"/>
</dbReference>
<feature type="transmembrane region" description="Helical" evidence="1">
    <location>
        <begin position="73"/>
        <end position="94"/>
    </location>
</feature>
<organism evidence="2 3">
    <name type="scientific">Oceanithermus desulfurans NBRC 100063</name>
    <dbReference type="NCBI Taxonomy" id="1227550"/>
    <lineage>
        <taxon>Bacteria</taxon>
        <taxon>Thermotogati</taxon>
        <taxon>Deinococcota</taxon>
        <taxon>Deinococci</taxon>
        <taxon>Thermales</taxon>
        <taxon>Thermaceae</taxon>
        <taxon>Oceanithermus</taxon>
    </lineage>
</organism>
<dbReference type="RefSeq" id="WP_147145385.1">
    <property type="nucleotide sequence ID" value="NZ_BJXN01000002.1"/>
</dbReference>
<proteinExistence type="predicted"/>
<dbReference type="EMBL" id="BJXN01000002">
    <property type="protein sequence ID" value="GEM89019.1"/>
    <property type="molecule type" value="Genomic_DNA"/>
</dbReference>
<feature type="transmembrane region" description="Helical" evidence="1">
    <location>
        <begin position="45"/>
        <end position="66"/>
    </location>
</feature>
<dbReference type="AlphaFoldDB" id="A0A511RHA2"/>
<accession>A0A511RHA2</accession>
<keyword evidence="1" id="KW-1133">Transmembrane helix</keyword>
<comment type="caution">
    <text evidence="2">The sequence shown here is derived from an EMBL/GenBank/DDBJ whole genome shotgun (WGS) entry which is preliminary data.</text>
</comment>
<evidence type="ECO:0000256" key="1">
    <source>
        <dbReference type="SAM" id="Phobius"/>
    </source>
</evidence>
<name>A0A511RHA2_9DEIN</name>
<protein>
    <submittedName>
        <fullName evidence="2">Uncharacterized protein</fullName>
    </submittedName>
</protein>